<dbReference type="SUPFAM" id="SSF48264">
    <property type="entry name" value="Cytochrome P450"/>
    <property type="match status" value="1"/>
</dbReference>
<evidence type="ECO:0000313" key="3">
    <source>
        <dbReference type="EMBL" id="MPC97542.1"/>
    </source>
</evidence>
<feature type="compositionally biased region" description="Low complexity" evidence="2">
    <location>
        <begin position="91"/>
        <end position="101"/>
    </location>
</feature>
<proteinExistence type="predicted"/>
<protein>
    <submittedName>
        <fullName evidence="3">Uncharacterized protein</fullName>
    </submittedName>
</protein>
<feature type="compositionally biased region" description="Low complexity" evidence="2">
    <location>
        <begin position="142"/>
        <end position="154"/>
    </location>
</feature>
<evidence type="ECO:0000256" key="1">
    <source>
        <dbReference type="ARBA" id="ARBA00023033"/>
    </source>
</evidence>
<comment type="caution">
    <text evidence="3">The sequence shown here is derived from an EMBL/GenBank/DDBJ whole genome shotgun (WGS) entry which is preliminary data.</text>
</comment>
<dbReference type="Proteomes" id="UP000324222">
    <property type="component" value="Unassembled WGS sequence"/>
</dbReference>
<gene>
    <name evidence="3" type="ORF">E2C01_092861</name>
</gene>
<dbReference type="GO" id="GO:0005506">
    <property type="term" value="F:iron ion binding"/>
    <property type="evidence" value="ECO:0007669"/>
    <property type="project" value="InterPro"/>
</dbReference>
<reference evidence="3 4" key="1">
    <citation type="submission" date="2019-05" db="EMBL/GenBank/DDBJ databases">
        <title>Another draft genome of Portunus trituberculatus and its Hox gene families provides insights of decapod evolution.</title>
        <authorList>
            <person name="Jeong J.-H."/>
            <person name="Song I."/>
            <person name="Kim S."/>
            <person name="Choi T."/>
            <person name="Kim D."/>
            <person name="Ryu S."/>
            <person name="Kim W."/>
        </authorList>
    </citation>
    <scope>NUCLEOTIDE SEQUENCE [LARGE SCALE GENOMIC DNA]</scope>
    <source>
        <tissue evidence="3">Muscle</tissue>
    </source>
</reference>
<feature type="compositionally biased region" description="Basic and acidic residues" evidence="2">
    <location>
        <begin position="189"/>
        <end position="202"/>
    </location>
</feature>
<dbReference type="GO" id="GO:0020037">
    <property type="term" value="F:heme binding"/>
    <property type="evidence" value="ECO:0007669"/>
    <property type="project" value="InterPro"/>
</dbReference>
<feature type="compositionally biased region" description="Polar residues" evidence="2">
    <location>
        <begin position="102"/>
        <end position="137"/>
    </location>
</feature>
<organism evidence="3 4">
    <name type="scientific">Portunus trituberculatus</name>
    <name type="common">Swimming crab</name>
    <name type="synonym">Neptunus trituberculatus</name>
    <dbReference type="NCBI Taxonomy" id="210409"/>
    <lineage>
        <taxon>Eukaryota</taxon>
        <taxon>Metazoa</taxon>
        <taxon>Ecdysozoa</taxon>
        <taxon>Arthropoda</taxon>
        <taxon>Crustacea</taxon>
        <taxon>Multicrustacea</taxon>
        <taxon>Malacostraca</taxon>
        <taxon>Eumalacostraca</taxon>
        <taxon>Eucarida</taxon>
        <taxon>Decapoda</taxon>
        <taxon>Pleocyemata</taxon>
        <taxon>Brachyura</taxon>
        <taxon>Eubrachyura</taxon>
        <taxon>Portunoidea</taxon>
        <taxon>Portunidae</taxon>
        <taxon>Portuninae</taxon>
        <taxon>Portunus</taxon>
    </lineage>
</organism>
<keyword evidence="1" id="KW-0560">Oxidoreductase</keyword>
<feature type="compositionally biased region" description="Polar residues" evidence="2">
    <location>
        <begin position="174"/>
        <end position="188"/>
    </location>
</feature>
<keyword evidence="4" id="KW-1185">Reference proteome</keyword>
<accession>A0A5B7JN94</accession>
<name>A0A5B7JN94_PORTR</name>
<dbReference type="OrthoDB" id="2789670at2759"/>
<dbReference type="InterPro" id="IPR036396">
    <property type="entry name" value="Cyt_P450_sf"/>
</dbReference>
<dbReference type="EMBL" id="VSRR010110452">
    <property type="protein sequence ID" value="MPC97542.1"/>
    <property type="molecule type" value="Genomic_DNA"/>
</dbReference>
<sequence length="230" mass="25578">MLTNARGAHWRRVRSAVSPAFTKTRTRRLYPLLLQRAKHLIHMVHPAHHDSPTLIPAATPAREGSTASITGNADLEDTAYVMTTTVRDKNASTTARTASATDFTQKVSQDSDHITTPTHALQGHTGTDTDTPRTQNSHTDTHTLPPHTQHTQYTRAHNTDAVKRKPDTRKHATQTHIDTHSSSPARRNTITDERERNERKTSECLEGKDGIEVSFLIRFSSLSLSLSLSL</sequence>
<evidence type="ECO:0000313" key="4">
    <source>
        <dbReference type="Proteomes" id="UP000324222"/>
    </source>
</evidence>
<evidence type="ECO:0000256" key="2">
    <source>
        <dbReference type="SAM" id="MobiDB-lite"/>
    </source>
</evidence>
<dbReference type="Gene3D" id="1.10.630.10">
    <property type="entry name" value="Cytochrome P450"/>
    <property type="match status" value="1"/>
</dbReference>
<dbReference type="AlphaFoldDB" id="A0A5B7JN94"/>
<dbReference type="GO" id="GO:0016705">
    <property type="term" value="F:oxidoreductase activity, acting on paired donors, with incorporation or reduction of molecular oxygen"/>
    <property type="evidence" value="ECO:0007669"/>
    <property type="project" value="InterPro"/>
</dbReference>
<keyword evidence="1" id="KW-0503">Monooxygenase</keyword>
<dbReference type="GO" id="GO:0004497">
    <property type="term" value="F:monooxygenase activity"/>
    <property type="evidence" value="ECO:0007669"/>
    <property type="project" value="UniProtKB-KW"/>
</dbReference>
<feature type="region of interest" description="Disordered" evidence="2">
    <location>
        <begin position="90"/>
        <end position="202"/>
    </location>
</feature>